<comment type="subcellular location">
    <subcellularLocation>
        <location evidence="1">Nucleus</location>
    </subcellularLocation>
</comment>
<sequence length="395" mass="43094">MDYARYDGAALQDQQEAAADGADAPRLQGAGKLSCDVCGLNCISVNVLLVHKRSHTGERPFHCSQCGASFTQKGNLLRHIKLHSGEKPFKCPMCSYACRRRDALSGHLRTHSVEKPFKCNHCNRSYKQRSSLEEHRDRCHVYIQNKCPSERADDGHPTRTHMGPERALLLDRLASNVAKRKSSMPQKFTGDNGVCLDLSFNHRNDLKDAPPGLPVPGRDRAAPQPRALPHPADPRRPRRHELRQRPRDGGAPAWRGPPAPGPGRPRAPPARPVQPGAPAQPPAAPPPAAPGGAAGHAGGGRGRAGAGRRVPLRPLPGGVPGLRHVHHPHGLPRLPRPAGVQRVRPPQPRPLRVLLPHSPRRAPPRTEVGHAHRHGQPSHTHTHTHTHTQEHNTHG</sequence>
<dbReference type="PANTHER" id="PTHR24404">
    <property type="entry name" value="ZINC FINGER PROTEIN"/>
    <property type="match status" value="1"/>
</dbReference>
<dbReference type="SMART" id="SM00355">
    <property type="entry name" value="ZnF_C2H2"/>
    <property type="match status" value="4"/>
</dbReference>
<feature type="domain" description="C2H2-type" evidence="13">
    <location>
        <begin position="33"/>
        <end position="60"/>
    </location>
</feature>
<dbReference type="FunFam" id="3.30.160.60:FF:000080">
    <property type="entry name" value="IKAROS family zinc finger 4"/>
    <property type="match status" value="1"/>
</dbReference>
<dbReference type="GO" id="GO:0000978">
    <property type="term" value="F:RNA polymerase II cis-regulatory region sequence-specific DNA binding"/>
    <property type="evidence" value="ECO:0007669"/>
    <property type="project" value="TreeGrafter"/>
</dbReference>
<dbReference type="Gene3D" id="3.30.160.60">
    <property type="entry name" value="Classic Zinc Finger"/>
    <property type="match status" value="4"/>
</dbReference>
<evidence type="ECO:0000313" key="15">
    <source>
        <dbReference type="Proteomes" id="UP000472267"/>
    </source>
</evidence>
<evidence type="ECO:0000256" key="6">
    <source>
        <dbReference type="ARBA" id="ARBA00023015"/>
    </source>
</evidence>
<dbReference type="InterPro" id="IPR013087">
    <property type="entry name" value="Znf_C2H2_type"/>
</dbReference>
<dbReference type="GO" id="GO:0005634">
    <property type="term" value="C:nucleus"/>
    <property type="evidence" value="ECO:0007669"/>
    <property type="project" value="UniProtKB-SubCell"/>
</dbReference>
<evidence type="ECO:0000256" key="11">
    <source>
        <dbReference type="PROSITE-ProRule" id="PRU00042"/>
    </source>
</evidence>
<keyword evidence="3" id="KW-0677">Repeat</keyword>
<reference evidence="14" key="2">
    <citation type="submission" date="2025-08" db="UniProtKB">
        <authorList>
            <consortium name="Ensembl"/>
        </authorList>
    </citation>
    <scope>IDENTIFICATION</scope>
</reference>
<evidence type="ECO:0000256" key="3">
    <source>
        <dbReference type="ARBA" id="ARBA00022737"/>
    </source>
</evidence>
<feature type="region of interest" description="Disordered" evidence="12">
    <location>
        <begin position="205"/>
        <end position="395"/>
    </location>
</feature>
<evidence type="ECO:0000256" key="12">
    <source>
        <dbReference type="SAM" id="MobiDB-lite"/>
    </source>
</evidence>
<name>A0A672FF13_SALFA</name>
<dbReference type="PANTHER" id="PTHR24404:SF23">
    <property type="entry name" value="ZINC FINGER PROTEIN AIOLOS"/>
    <property type="match status" value="1"/>
</dbReference>
<dbReference type="OMA" id="PSSTINW"/>
<feature type="domain" description="C2H2-type" evidence="13">
    <location>
        <begin position="117"/>
        <end position="140"/>
    </location>
</feature>
<reference evidence="14" key="3">
    <citation type="submission" date="2025-09" db="UniProtKB">
        <authorList>
            <consortium name="Ensembl"/>
        </authorList>
    </citation>
    <scope>IDENTIFICATION</scope>
</reference>
<evidence type="ECO:0000256" key="9">
    <source>
        <dbReference type="ARBA" id="ARBA00023242"/>
    </source>
</evidence>
<dbReference type="Ensembl" id="ENSSFAT00005004593.1">
    <property type="protein sequence ID" value="ENSSFAP00005004307.1"/>
    <property type="gene ID" value="ENSSFAG00005002859.1"/>
</dbReference>
<dbReference type="GO" id="GO:0003700">
    <property type="term" value="F:DNA-binding transcription factor activity"/>
    <property type="evidence" value="ECO:0007669"/>
    <property type="project" value="TreeGrafter"/>
</dbReference>
<dbReference type="InterPro" id="IPR050589">
    <property type="entry name" value="Ikaros_C2H2-ZF"/>
</dbReference>
<evidence type="ECO:0000313" key="14">
    <source>
        <dbReference type="Ensembl" id="ENSSFAP00005004307.1"/>
    </source>
</evidence>
<evidence type="ECO:0000256" key="2">
    <source>
        <dbReference type="ARBA" id="ARBA00022723"/>
    </source>
</evidence>
<keyword evidence="8" id="KW-0804">Transcription</keyword>
<evidence type="ECO:0000256" key="1">
    <source>
        <dbReference type="ARBA" id="ARBA00004123"/>
    </source>
</evidence>
<dbReference type="SUPFAM" id="SSF57667">
    <property type="entry name" value="beta-beta-alpha zinc fingers"/>
    <property type="match status" value="2"/>
</dbReference>
<proteinExistence type="inferred from homology"/>
<keyword evidence="7" id="KW-0238">DNA-binding</keyword>
<dbReference type="GO" id="GO:0006357">
    <property type="term" value="P:regulation of transcription by RNA polymerase II"/>
    <property type="evidence" value="ECO:0007669"/>
    <property type="project" value="TreeGrafter"/>
</dbReference>
<dbReference type="PROSITE" id="PS00028">
    <property type="entry name" value="ZINC_FINGER_C2H2_1"/>
    <property type="match status" value="4"/>
</dbReference>
<dbReference type="FunFam" id="3.30.160.60:FF:000073">
    <property type="entry name" value="IKAROS family zinc finger 1"/>
    <property type="match status" value="1"/>
</dbReference>
<feature type="domain" description="C2H2-type" evidence="13">
    <location>
        <begin position="89"/>
        <end position="116"/>
    </location>
</feature>
<keyword evidence="15" id="KW-1185">Reference proteome</keyword>
<evidence type="ECO:0000259" key="13">
    <source>
        <dbReference type="PROSITE" id="PS50157"/>
    </source>
</evidence>
<protein>
    <recommendedName>
        <fullName evidence="13">C2H2-type domain-containing protein</fullName>
    </recommendedName>
</protein>
<evidence type="ECO:0000256" key="5">
    <source>
        <dbReference type="ARBA" id="ARBA00022833"/>
    </source>
</evidence>
<evidence type="ECO:0000256" key="4">
    <source>
        <dbReference type="ARBA" id="ARBA00022771"/>
    </source>
</evidence>
<organism evidence="14 15">
    <name type="scientific">Salarias fasciatus</name>
    <name type="common">Jewelled blenny</name>
    <name type="synonym">Blennius fasciatus</name>
    <dbReference type="NCBI Taxonomy" id="181472"/>
    <lineage>
        <taxon>Eukaryota</taxon>
        <taxon>Metazoa</taxon>
        <taxon>Chordata</taxon>
        <taxon>Craniata</taxon>
        <taxon>Vertebrata</taxon>
        <taxon>Euteleostomi</taxon>
        <taxon>Actinopterygii</taxon>
        <taxon>Neopterygii</taxon>
        <taxon>Teleostei</taxon>
        <taxon>Neoteleostei</taxon>
        <taxon>Acanthomorphata</taxon>
        <taxon>Ovalentaria</taxon>
        <taxon>Blenniimorphae</taxon>
        <taxon>Blenniiformes</taxon>
        <taxon>Blennioidei</taxon>
        <taxon>Blenniidae</taxon>
        <taxon>Salariinae</taxon>
        <taxon>Salarias</taxon>
    </lineage>
</organism>
<comment type="similarity">
    <text evidence="10">Belongs to the Ikaros C2H2-type zinc-finger protein family.</text>
</comment>
<evidence type="ECO:0000256" key="8">
    <source>
        <dbReference type="ARBA" id="ARBA00023163"/>
    </source>
</evidence>
<dbReference type="AlphaFoldDB" id="A0A672FF13"/>
<keyword evidence="2" id="KW-0479">Metal-binding</keyword>
<gene>
    <name evidence="14" type="primary">LOC115390308</name>
</gene>
<reference evidence="14" key="1">
    <citation type="submission" date="2019-06" db="EMBL/GenBank/DDBJ databases">
        <authorList>
            <consortium name="Wellcome Sanger Institute Data Sharing"/>
        </authorList>
    </citation>
    <scope>NUCLEOTIDE SEQUENCE [LARGE SCALE GENOMIC DNA]</scope>
</reference>
<feature type="domain" description="C2H2-type" evidence="13">
    <location>
        <begin position="61"/>
        <end position="88"/>
    </location>
</feature>
<feature type="compositionally biased region" description="Gly residues" evidence="12">
    <location>
        <begin position="292"/>
        <end position="305"/>
    </location>
</feature>
<evidence type="ECO:0000256" key="7">
    <source>
        <dbReference type="ARBA" id="ARBA00023125"/>
    </source>
</evidence>
<keyword evidence="9" id="KW-0539">Nucleus</keyword>
<dbReference type="GO" id="GO:0008270">
    <property type="term" value="F:zinc ion binding"/>
    <property type="evidence" value="ECO:0007669"/>
    <property type="project" value="UniProtKB-KW"/>
</dbReference>
<dbReference type="PROSITE" id="PS50157">
    <property type="entry name" value="ZINC_FINGER_C2H2_2"/>
    <property type="match status" value="4"/>
</dbReference>
<feature type="compositionally biased region" description="Pro residues" evidence="12">
    <location>
        <begin position="255"/>
        <end position="272"/>
    </location>
</feature>
<dbReference type="Proteomes" id="UP000472267">
    <property type="component" value="Chromosome 6"/>
</dbReference>
<feature type="compositionally biased region" description="Basic residues" evidence="12">
    <location>
        <begin position="371"/>
        <end position="386"/>
    </location>
</feature>
<feature type="compositionally biased region" description="Low complexity" evidence="12">
    <location>
        <begin position="331"/>
        <end position="356"/>
    </location>
</feature>
<keyword evidence="5" id="KW-0862">Zinc</keyword>
<accession>A0A672FF13</accession>
<dbReference type="Pfam" id="PF00096">
    <property type="entry name" value="zf-C2H2"/>
    <property type="match status" value="3"/>
</dbReference>
<keyword evidence="4 11" id="KW-0863">Zinc-finger</keyword>
<keyword evidence="6" id="KW-0805">Transcription regulation</keyword>
<dbReference type="InParanoid" id="A0A672FF13"/>
<feature type="compositionally biased region" description="Pro residues" evidence="12">
    <location>
        <begin position="278"/>
        <end position="289"/>
    </location>
</feature>
<evidence type="ECO:0000256" key="10">
    <source>
        <dbReference type="ARBA" id="ARBA00038390"/>
    </source>
</evidence>
<dbReference type="InterPro" id="IPR036236">
    <property type="entry name" value="Znf_C2H2_sf"/>
</dbReference>
<dbReference type="FunFam" id="3.30.160.60:FF:000372">
    <property type="entry name" value="IKAROS family zinc finger 4"/>
    <property type="match status" value="1"/>
</dbReference>